<dbReference type="EMBL" id="JNBS01002700">
    <property type="protein sequence ID" value="OQR89619.1"/>
    <property type="molecule type" value="Genomic_DNA"/>
</dbReference>
<evidence type="ECO:0000256" key="8">
    <source>
        <dbReference type="ARBA" id="ARBA00023212"/>
    </source>
</evidence>
<evidence type="ECO:0000256" key="1">
    <source>
        <dbReference type="ARBA" id="ARBA00004430"/>
    </source>
</evidence>
<keyword evidence="6" id="KW-0243">Dynein</keyword>
<keyword evidence="2" id="KW-0963">Cytoplasm</keyword>
<organism evidence="13 14">
    <name type="scientific">Thraustotheca clavata</name>
    <dbReference type="NCBI Taxonomy" id="74557"/>
    <lineage>
        <taxon>Eukaryota</taxon>
        <taxon>Sar</taxon>
        <taxon>Stramenopiles</taxon>
        <taxon>Oomycota</taxon>
        <taxon>Saprolegniomycetes</taxon>
        <taxon>Saprolegniales</taxon>
        <taxon>Achlyaceae</taxon>
        <taxon>Thraustotheca</taxon>
    </lineage>
</organism>
<reference evidence="13 14" key="1">
    <citation type="journal article" date="2014" name="Genome Biol. Evol.">
        <title>The secreted proteins of Achlya hypogyna and Thraustotheca clavata identify the ancestral oomycete secretome and reveal gene acquisitions by horizontal gene transfer.</title>
        <authorList>
            <person name="Misner I."/>
            <person name="Blouin N."/>
            <person name="Leonard G."/>
            <person name="Richards T.A."/>
            <person name="Lane C.E."/>
        </authorList>
    </citation>
    <scope>NUCLEOTIDE SEQUENCE [LARGE SCALE GENOMIC DNA]</scope>
    <source>
        <strain evidence="13 14">ATCC 34112</strain>
    </source>
</reference>
<dbReference type="PROSITE" id="PS51450">
    <property type="entry name" value="LRR"/>
    <property type="match status" value="3"/>
</dbReference>
<evidence type="ECO:0000313" key="13">
    <source>
        <dbReference type="EMBL" id="OQR89619.1"/>
    </source>
</evidence>
<evidence type="ECO:0000256" key="6">
    <source>
        <dbReference type="ARBA" id="ARBA00023017"/>
    </source>
</evidence>
<evidence type="ECO:0000256" key="10">
    <source>
        <dbReference type="ARBA" id="ARBA00049659"/>
    </source>
</evidence>
<dbReference type="Proteomes" id="UP000243217">
    <property type="component" value="Unassembled WGS sequence"/>
</dbReference>
<keyword evidence="12" id="KW-0812">Transmembrane</keyword>
<name>A0A1V9YV04_9STRA</name>
<evidence type="ECO:0000256" key="11">
    <source>
        <dbReference type="ARBA" id="ARBA00049760"/>
    </source>
</evidence>
<keyword evidence="3" id="KW-0433">Leucine-rich repeat</keyword>
<dbReference type="PANTHER" id="PTHR15454:SF73">
    <property type="entry name" value="DYNEIN AXONEMAL LIGHT CHAIN 1"/>
    <property type="match status" value="1"/>
</dbReference>
<feature type="transmembrane region" description="Helical" evidence="12">
    <location>
        <begin position="280"/>
        <end position="299"/>
    </location>
</feature>
<dbReference type="InterPro" id="IPR025875">
    <property type="entry name" value="Leu-rich_rpt_4"/>
</dbReference>
<evidence type="ECO:0000256" key="4">
    <source>
        <dbReference type="ARBA" id="ARBA00022701"/>
    </source>
</evidence>
<sequence>MQKKPKLVPQSCLCGLLPKKYGRQLTRETCERALGGFDGVPSIDMSRNQFRITPHNFCVNLIALNLSFNCIEDIRGLKTLTQLQSLDLSYNRLYQVDVLLHCTSLIELQLQGNRLSSSKGIESLKELKRLNMSDNLIETPDAIRGLSLNVSLQSLSLEGNPISLIKEYRVLVLDLVHFEEEEEEDETKAPPHYIAPNIPPKSYAELKAEDKLKQTSLKQKLQPKKDQPEPNCAYVSLFNRLAVANGVNVREETARPQTPVASKSKSRVSSKTILATKRKIFIVLIFLCAFVLTLVPTVHPRRQLHFNENASKPAGDGAEPTTLNPSQMKVLDVIQGLIQHKRQTIAALNSSLA</sequence>
<keyword evidence="5" id="KW-0677">Repeat</keyword>
<keyword evidence="7" id="KW-0505">Motor protein</keyword>
<keyword evidence="12" id="KW-0472">Membrane</keyword>
<dbReference type="Gene3D" id="3.80.10.10">
    <property type="entry name" value="Ribonuclease Inhibitor"/>
    <property type="match status" value="2"/>
</dbReference>
<dbReference type="AlphaFoldDB" id="A0A1V9YV04"/>
<keyword evidence="4" id="KW-0493">Microtubule</keyword>
<evidence type="ECO:0000256" key="7">
    <source>
        <dbReference type="ARBA" id="ARBA00023175"/>
    </source>
</evidence>
<dbReference type="Pfam" id="PF12799">
    <property type="entry name" value="LRR_4"/>
    <property type="match status" value="1"/>
</dbReference>
<evidence type="ECO:0000256" key="9">
    <source>
        <dbReference type="ARBA" id="ARBA00023273"/>
    </source>
</evidence>
<evidence type="ECO:0000256" key="12">
    <source>
        <dbReference type="SAM" id="Phobius"/>
    </source>
</evidence>
<dbReference type="PANTHER" id="PTHR15454">
    <property type="entry name" value="NISCHARIN RELATED"/>
    <property type="match status" value="1"/>
</dbReference>
<comment type="caution">
    <text evidence="13">The sequence shown here is derived from an EMBL/GenBank/DDBJ whole genome shotgun (WGS) entry which is preliminary data.</text>
</comment>
<comment type="subcellular location">
    <subcellularLocation>
        <location evidence="1">Cytoplasm</location>
        <location evidence="1">Cytoskeleton</location>
        <location evidence="1">Cilium axoneme</location>
    </subcellularLocation>
</comment>
<dbReference type="InterPro" id="IPR032675">
    <property type="entry name" value="LRR_dom_sf"/>
</dbReference>
<dbReference type="GO" id="GO:0005930">
    <property type="term" value="C:axoneme"/>
    <property type="evidence" value="ECO:0007669"/>
    <property type="project" value="UniProtKB-SubCell"/>
</dbReference>
<dbReference type="GO" id="GO:0005874">
    <property type="term" value="C:microtubule"/>
    <property type="evidence" value="ECO:0007669"/>
    <property type="project" value="UniProtKB-KW"/>
</dbReference>
<comment type="similarity">
    <text evidence="10">Belongs to the dynein light chain LC1-type family.</text>
</comment>
<evidence type="ECO:0000313" key="14">
    <source>
        <dbReference type="Proteomes" id="UP000243217"/>
    </source>
</evidence>
<keyword evidence="8" id="KW-0206">Cytoskeleton</keyword>
<dbReference type="InterPro" id="IPR001611">
    <property type="entry name" value="Leu-rich_rpt"/>
</dbReference>
<gene>
    <name evidence="13" type="ORF">THRCLA_22657</name>
</gene>
<keyword evidence="9" id="KW-0966">Cell projection</keyword>
<accession>A0A1V9YV04</accession>
<keyword evidence="12" id="KW-1133">Transmembrane helix</keyword>
<protein>
    <recommendedName>
        <fullName evidence="11">Dynein axonemal light chain 1</fullName>
    </recommendedName>
</protein>
<evidence type="ECO:0000256" key="2">
    <source>
        <dbReference type="ARBA" id="ARBA00022490"/>
    </source>
</evidence>
<dbReference type="GO" id="GO:0030286">
    <property type="term" value="C:dynein complex"/>
    <property type="evidence" value="ECO:0007669"/>
    <property type="project" value="UniProtKB-KW"/>
</dbReference>
<proteinExistence type="inferred from homology"/>
<dbReference type="STRING" id="74557.A0A1V9YV04"/>
<dbReference type="SUPFAM" id="SSF52075">
    <property type="entry name" value="Outer arm dynein light chain 1"/>
    <property type="match status" value="1"/>
</dbReference>
<evidence type="ECO:0000256" key="5">
    <source>
        <dbReference type="ARBA" id="ARBA00022737"/>
    </source>
</evidence>
<dbReference type="OrthoDB" id="272149at2759"/>
<evidence type="ECO:0000256" key="3">
    <source>
        <dbReference type="ARBA" id="ARBA00022614"/>
    </source>
</evidence>
<keyword evidence="14" id="KW-1185">Reference proteome</keyword>